<dbReference type="OrthoDB" id="9142262at2"/>
<evidence type="ECO:0000313" key="2">
    <source>
        <dbReference type="EMBL" id="SCM53836.1"/>
    </source>
</evidence>
<dbReference type="AlphaFoldDB" id="A0A1C6Z3T7"/>
<dbReference type="RefSeq" id="WP_139130961.1">
    <property type="nucleotide sequence ID" value="NZ_FMIQ01000061.1"/>
</dbReference>
<accession>A0A1C6Z3T7</accession>
<dbReference type="Gene3D" id="4.10.1210.10">
    <property type="entry name" value="Atu1913-like"/>
    <property type="match status" value="1"/>
</dbReference>
<dbReference type="SUPFAM" id="SSF141099">
    <property type="entry name" value="Atu1913-like"/>
    <property type="match status" value="1"/>
</dbReference>
<evidence type="ECO:0000259" key="1">
    <source>
        <dbReference type="Pfam" id="PF08980"/>
    </source>
</evidence>
<proteinExistence type="predicted"/>
<dbReference type="InterPro" id="IPR036488">
    <property type="entry name" value="DUF1883-like_sf"/>
</dbReference>
<feature type="non-terminal residue" evidence="2">
    <location>
        <position position="77"/>
    </location>
</feature>
<organism evidence="2 3">
    <name type="scientific">Hafnia alvei</name>
    <dbReference type="NCBI Taxonomy" id="569"/>
    <lineage>
        <taxon>Bacteria</taxon>
        <taxon>Pseudomonadati</taxon>
        <taxon>Pseudomonadota</taxon>
        <taxon>Gammaproteobacteria</taxon>
        <taxon>Enterobacterales</taxon>
        <taxon>Hafniaceae</taxon>
        <taxon>Hafnia</taxon>
    </lineage>
</organism>
<protein>
    <recommendedName>
        <fullName evidence="1">DUF1883 domain-containing protein</fullName>
    </recommendedName>
</protein>
<dbReference type="InterPro" id="IPR015073">
    <property type="entry name" value="DUF1883"/>
</dbReference>
<dbReference type="Pfam" id="PF08980">
    <property type="entry name" value="DUF1883"/>
    <property type="match status" value="1"/>
</dbReference>
<sequence length="77" mass="8670">MPHRKLFLKQHSHLCVTCSQPAMVLLMDDKNFHSYNDGEGASYFGGYFCNFPADIDIPMAGIWNVVIEPAQNHTDLA</sequence>
<evidence type="ECO:0000313" key="3">
    <source>
        <dbReference type="Proteomes" id="UP000094844"/>
    </source>
</evidence>
<name>A0A1C6Z3T7_HAFAL</name>
<feature type="domain" description="DUF1883" evidence="1">
    <location>
        <begin position="8"/>
        <end position="72"/>
    </location>
</feature>
<dbReference type="Proteomes" id="UP000094844">
    <property type="component" value="Unassembled WGS sequence"/>
</dbReference>
<gene>
    <name evidence="2" type="ORF">BN1044_03331</name>
</gene>
<dbReference type="EMBL" id="FMIQ01000061">
    <property type="protein sequence ID" value="SCM53836.1"/>
    <property type="molecule type" value="Genomic_DNA"/>
</dbReference>
<reference evidence="2 3" key="1">
    <citation type="submission" date="2016-09" db="EMBL/GenBank/DDBJ databases">
        <authorList>
            <person name="Capua I."/>
            <person name="De Benedictis P."/>
            <person name="Joannis T."/>
            <person name="Lombin L.H."/>
            <person name="Cattoli G."/>
        </authorList>
    </citation>
    <scope>NUCLEOTIDE SEQUENCE [LARGE SCALE GENOMIC DNA]</scope>
    <source>
        <strain evidence="2 3">GB001</strain>
    </source>
</reference>